<dbReference type="InterPro" id="IPR002401">
    <property type="entry name" value="Cyt_P450_E_grp-I"/>
</dbReference>
<organism evidence="9 10">
    <name type="scientific">Mycena venus</name>
    <dbReference type="NCBI Taxonomy" id="2733690"/>
    <lineage>
        <taxon>Eukaryota</taxon>
        <taxon>Fungi</taxon>
        <taxon>Dikarya</taxon>
        <taxon>Basidiomycota</taxon>
        <taxon>Agaricomycotina</taxon>
        <taxon>Agaricomycetes</taxon>
        <taxon>Agaricomycetidae</taxon>
        <taxon>Agaricales</taxon>
        <taxon>Marasmiineae</taxon>
        <taxon>Mycenaceae</taxon>
        <taxon>Mycena</taxon>
    </lineage>
</organism>
<dbReference type="InterPro" id="IPR036396">
    <property type="entry name" value="Cyt_P450_sf"/>
</dbReference>
<protein>
    <submittedName>
        <fullName evidence="9">Cytochrome p450</fullName>
    </submittedName>
</protein>
<sequence>MKLSCQSTTSRINLIRTVSLDNQDSMASSFHEYLPALALPVILLAGAGLLKGWKAASRLPFPPGPKPRFIMGNLYDIPSELPWTTYTKWGKEYGDLVHLQVFGDHILIVNSLEAAVELLEKRGQIYSDRPTIPMVNLMGWDFTLTGMLYTEKFRQSRRMFYQHFRKEAIVAHRPIQLRKIRDLLRSLSSTPDDFIAHIKTLAVAIIMATTYGYDIKPTNDRFVYLAEKAVQRLGESVLPGAFAVNALPFLRYLPSWFPGCGFHRFARETSELVKEMKNAPFDFQNGVGRLSVLGELLEYNDGHGGSEEREEMIKDVVATAYGAAADTTSTTLVVFIMAMALHPEVVQKAQNEIDSVIGLDRLPGFDDRSALPYCEAVYREVLRWRPVVPLAIAHAASEDDVYEGYFIPKGTMVLPNVWAMVHDESTYPNPDQFNPERFLNADGQALFNEVTSQAGIPRLSAHSQQFDALAGININMILASRGRSPSRLRRRVLHNAEPNRCLFLPVLLNSNSHAARYPALRNANEGTLFNNQSAEYDVAQYASNLFPLLGDKESRAVVSLYQTLGYQVDAIMGECSSFLCVLVIYENLIRATCTFVCPAYLLLDALSGSGKAYKGEYAIPPALHGDDAINYFHTFGGTLRFNNTDFINAFTQGFLTFAVNLDPNNKLRPSIASLWRKWSRGAETELVFNEMEQSTPHIMPANTSSMLLRRCEYVISFAKFPRSVAHGLFVRVLEGYALSC</sequence>
<keyword evidence="10" id="KW-1185">Reference proteome</keyword>
<keyword evidence="4" id="KW-0349">Heme</keyword>
<dbReference type="OrthoDB" id="2789670at2759"/>
<dbReference type="PRINTS" id="PR00463">
    <property type="entry name" value="EP450I"/>
</dbReference>
<dbReference type="InterPro" id="IPR050364">
    <property type="entry name" value="Cytochrome_P450_fung"/>
</dbReference>
<gene>
    <name evidence="9" type="ORF">MVEN_00380400</name>
</gene>
<evidence type="ECO:0000256" key="5">
    <source>
        <dbReference type="ARBA" id="ARBA00022723"/>
    </source>
</evidence>
<keyword evidence="6" id="KW-0560">Oxidoreductase</keyword>
<keyword evidence="5" id="KW-0479">Metal-binding</keyword>
<dbReference type="AlphaFoldDB" id="A0A8H6YVJ3"/>
<dbReference type="PANTHER" id="PTHR46300:SF7">
    <property type="entry name" value="P450, PUTATIVE (EUROFUNG)-RELATED"/>
    <property type="match status" value="1"/>
</dbReference>
<dbReference type="GO" id="GO:0016705">
    <property type="term" value="F:oxidoreductase activity, acting on paired donors, with incorporation or reduction of molecular oxygen"/>
    <property type="evidence" value="ECO:0007669"/>
    <property type="project" value="InterPro"/>
</dbReference>
<comment type="similarity">
    <text evidence="3">Belongs to the cytochrome P450 family.</text>
</comment>
<accession>A0A8H6YVJ3</accession>
<comment type="cofactor">
    <cofactor evidence="1">
        <name>heme</name>
        <dbReference type="ChEBI" id="CHEBI:30413"/>
    </cofactor>
</comment>
<comment type="pathway">
    <text evidence="2">Secondary metabolite biosynthesis.</text>
</comment>
<keyword evidence="8" id="KW-0503">Monooxygenase</keyword>
<dbReference type="InterPro" id="IPR001128">
    <property type="entry name" value="Cyt_P450"/>
</dbReference>
<dbReference type="Proteomes" id="UP000620124">
    <property type="component" value="Unassembled WGS sequence"/>
</dbReference>
<evidence type="ECO:0000256" key="7">
    <source>
        <dbReference type="ARBA" id="ARBA00023004"/>
    </source>
</evidence>
<dbReference type="Gene3D" id="1.10.630.10">
    <property type="entry name" value="Cytochrome P450"/>
    <property type="match status" value="1"/>
</dbReference>
<evidence type="ECO:0000313" key="9">
    <source>
        <dbReference type="EMBL" id="KAF7365091.1"/>
    </source>
</evidence>
<keyword evidence="7" id="KW-0408">Iron</keyword>
<evidence type="ECO:0000313" key="10">
    <source>
        <dbReference type="Proteomes" id="UP000620124"/>
    </source>
</evidence>
<dbReference type="SUPFAM" id="SSF48264">
    <property type="entry name" value="Cytochrome P450"/>
    <property type="match status" value="1"/>
</dbReference>
<dbReference type="EMBL" id="JACAZI010000003">
    <property type="protein sequence ID" value="KAF7365091.1"/>
    <property type="molecule type" value="Genomic_DNA"/>
</dbReference>
<evidence type="ECO:0000256" key="4">
    <source>
        <dbReference type="ARBA" id="ARBA00022617"/>
    </source>
</evidence>
<dbReference type="Pfam" id="PF00067">
    <property type="entry name" value="p450"/>
    <property type="match status" value="1"/>
</dbReference>
<evidence type="ECO:0000256" key="2">
    <source>
        <dbReference type="ARBA" id="ARBA00005179"/>
    </source>
</evidence>
<proteinExistence type="inferred from homology"/>
<evidence type="ECO:0000256" key="6">
    <source>
        <dbReference type="ARBA" id="ARBA00023002"/>
    </source>
</evidence>
<evidence type="ECO:0000256" key="1">
    <source>
        <dbReference type="ARBA" id="ARBA00001971"/>
    </source>
</evidence>
<dbReference type="GO" id="GO:0020037">
    <property type="term" value="F:heme binding"/>
    <property type="evidence" value="ECO:0007669"/>
    <property type="project" value="InterPro"/>
</dbReference>
<reference evidence="9" key="1">
    <citation type="submission" date="2020-05" db="EMBL/GenBank/DDBJ databases">
        <title>Mycena genomes resolve the evolution of fungal bioluminescence.</title>
        <authorList>
            <person name="Tsai I.J."/>
        </authorList>
    </citation>
    <scope>NUCLEOTIDE SEQUENCE</scope>
    <source>
        <strain evidence="9">CCC161011</strain>
    </source>
</reference>
<evidence type="ECO:0000256" key="8">
    <source>
        <dbReference type="ARBA" id="ARBA00023033"/>
    </source>
</evidence>
<name>A0A8H6YVJ3_9AGAR</name>
<dbReference type="PANTHER" id="PTHR46300">
    <property type="entry name" value="P450, PUTATIVE (EUROFUNG)-RELATED-RELATED"/>
    <property type="match status" value="1"/>
</dbReference>
<dbReference type="GO" id="GO:0005506">
    <property type="term" value="F:iron ion binding"/>
    <property type="evidence" value="ECO:0007669"/>
    <property type="project" value="InterPro"/>
</dbReference>
<evidence type="ECO:0000256" key="3">
    <source>
        <dbReference type="ARBA" id="ARBA00010617"/>
    </source>
</evidence>
<dbReference type="GO" id="GO:0004497">
    <property type="term" value="F:monooxygenase activity"/>
    <property type="evidence" value="ECO:0007669"/>
    <property type="project" value="UniProtKB-KW"/>
</dbReference>
<dbReference type="CDD" id="cd11065">
    <property type="entry name" value="CYP64-like"/>
    <property type="match status" value="1"/>
</dbReference>
<comment type="caution">
    <text evidence="9">The sequence shown here is derived from an EMBL/GenBank/DDBJ whole genome shotgun (WGS) entry which is preliminary data.</text>
</comment>